<reference evidence="4 6" key="2">
    <citation type="journal article" date="2013" name="Nature">
        <title>Insights into bilaterian evolution from three spiralian genomes.</title>
        <authorList>
            <person name="Simakov O."/>
            <person name="Marletaz F."/>
            <person name="Cho S.J."/>
            <person name="Edsinger-Gonzales E."/>
            <person name="Havlak P."/>
            <person name="Hellsten U."/>
            <person name="Kuo D.H."/>
            <person name="Larsson T."/>
            <person name="Lv J."/>
            <person name="Arendt D."/>
            <person name="Savage R."/>
            <person name="Osoegawa K."/>
            <person name="de Jong P."/>
            <person name="Grimwood J."/>
            <person name="Chapman J.A."/>
            <person name="Shapiro H."/>
            <person name="Aerts A."/>
            <person name="Otillar R.P."/>
            <person name="Terry A.Y."/>
            <person name="Boore J.L."/>
            <person name="Grigoriev I.V."/>
            <person name="Lindberg D.R."/>
            <person name="Seaver E.C."/>
            <person name="Weisblat D.A."/>
            <person name="Putnam N.H."/>
            <person name="Rokhsar D.S."/>
        </authorList>
    </citation>
    <scope>NUCLEOTIDE SEQUENCE</scope>
</reference>
<feature type="region of interest" description="Disordered" evidence="2">
    <location>
        <begin position="900"/>
        <end position="1019"/>
    </location>
</feature>
<feature type="compositionally biased region" description="Basic residues" evidence="2">
    <location>
        <begin position="524"/>
        <end position="561"/>
    </location>
</feature>
<dbReference type="EMBL" id="AMQM01000970">
    <property type="status" value="NOT_ANNOTATED_CDS"/>
    <property type="molecule type" value="Genomic_DNA"/>
</dbReference>
<evidence type="ECO:0000256" key="1">
    <source>
        <dbReference type="SAM" id="Coils"/>
    </source>
</evidence>
<evidence type="ECO:0000313" key="5">
    <source>
        <dbReference type="EnsemblMetazoa" id="HelroP161916"/>
    </source>
</evidence>
<feature type="compositionally biased region" description="Polar residues" evidence="2">
    <location>
        <begin position="351"/>
        <end position="371"/>
    </location>
</feature>
<name>T1ES15_HELRO</name>
<dbReference type="InterPro" id="IPR003604">
    <property type="entry name" value="Matrin/U1-like-C_Znf_C2H2"/>
</dbReference>
<organism evidence="5 6">
    <name type="scientific">Helobdella robusta</name>
    <name type="common">Californian leech</name>
    <dbReference type="NCBI Taxonomy" id="6412"/>
    <lineage>
        <taxon>Eukaryota</taxon>
        <taxon>Metazoa</taxon>
        <taxon>Spiralia</taxon>
        <taxon>Lophotrochozoa</taxon>
        <taxon>Annelida</taxon>
        <taxon>Clitellata</taxon>
        <taxon>Hirudinea</taxon>
        <taxon>Rhynchobdellida</taxon>
        <taxon>Glossiphoniidae</taxon>
        <taxon>Helobdella</taxon>
    </lineage>
</organism>
<gene>
    <name evidence="5" type="primary">20199365</name>
    <name evidence="4" type="ORF">HELRODRAFT_161916</name>
</gene>
<feature type="coiled-coil region" evidence="1">
    <location>
        <begin position="417"/>
        <end position="481"/>
    </location>
</feature>
<feature type="compositionally biased region" description="Polar residues" evidence="2">
    <location>
        <begin position="400"/>
        <end position="414"/>
    </location>
</feature>
<dbReference type="OrthoDB" id="10072641at2759"/>
<reference evidence="5" key="3">
    <citation type="submission" date="2015-06" db="UniProtKB">
        <authorList>
            <consortium name="EnsemblMetazoa"/>
        </authorList>
    </citation>
    <scope>IDENTIFICATION</scope>
</reference>
<dbReference type="RefSeq" id="XP_009020036.1">
    <property type="nucleotide sequence ID" value="XM_009021788.1"/>
</dbReference>
<feature type="compositionally biased region" description="Low complexity" evidence="2">
    <location>
        <begin position="305"/>
        <end position="341"/>
    </location>
</feature>
<dbReference type="PANTHER" id="PTHR15577">
    <property type="entry name" value="ZINC FINGER CONTAINING PROTEIN"/>
    <property type="match status" value="1"/>
</dbReference>
<dbReference type="GO" id="GO:0045892">
    <property type="term" value="P:negative regulation of DNA-templated transcription"/>
    <property type="evidence" value="ECO:0000318"/>
    <property type="project" value="GO_Central"/>
</dbReference>
<evidence type="ECO:0000313" key="4">
    <source>
        <dbReference type="EMBL" id="ESO02628.1"/>
    </source>
</evidence>
<dbReference type="PANTHER" id="PTHR15577:SF2">
    <property type="entry name" value="ZINC FINGER PROTEIN 318"/>
    <property type="match status" value="1"/>
</dbReference>
<sequence length="1019" mass="115146">MSKRKEELLAMLKNTLALSRSSLKVAEPDQTEGKCTKGNLGQRSSDTNLLNKNNNNNNVGYNVDDEDEFLYGKSNVFADGSNYGNQRYQNKLEASFDYFHGGLNNEKFTYNSGKNYEFDVISSQEQRPPSRYEQFAKDGTNFYNTNQNDPDLRGYEYSQSVYATEIAKTSTNPFESCENVLQINQRQEETADEIDSNKLLDTILKTISMDEKLSKIIVEKMKKPGSDIGKLNENPPKAAKQEEKLTPVLKSSSQTSIKTATNPSDSNLILRYGAMEKSYEASETVEQVKVVKKPATEQNLDQKLNITSNNSNNTAANVNNSSNTDSSCDTSKTQTETTNWNKKTEEFLKRLQNQNSAPKDTTAVTMVTGTSKADEKKSPMTSTPPQRNKKPPTKEDQLETTDPTKQAPHSSFTDTSLQEIIDTIRAVEVELNKLEQHRQFLLSKLPNPDTEDILKVNLKTQQDMKTQLALLKETLSQVECQKLKSIALNNCNPSNNTSSSSNNDNNNNNNSSKRKRSDDVVEKKLKKSTRSRSRSRGYKRSRSRSRSKSRSRSPWGRKQRWRRFDSRNSRQHRKFDQGSRSRSGSRKNTSKSGSNFGRDNKDNSKSKLLTNTSPDTLASTTVKESTKQPTSSTAASKETCTPTAEENVTNQAKPVTNLQVDQSLNASEAIQQKDMLQNVKFGIEFAIALFMKASKFFDGGNLWCEHCDLIFESFGQLCLHLHTEEHLHKSEDIGTKKKSDVLERDQPSGPQSAPARGNEFIRPVQAYCCSLCDEFLEDSSKAKMHFTSSAHNSKFKEYVAKNNAYEVPYLARRMNALFKKECVSKVTPRSILKSADPVVDMFEDSTTATATNKLTVEKKVGNVESSSSIKSVAATGSSGVGVDATMTEAKMMHMLMQQNLPQQPPQPQKPHSFQPPSNQQLVHQQSHPQQRPPVQQQQYHNQQRPPIQQQRPPIQQQQRYQQQYQLRPSQQLHQQQQQQPQTFKAKEDPTQQQQQKSVLVQPFKLNNQPKKNFGGSRFH</sequence>
<dbReference type="GeneID" id="20199365"/>
<feature type="compositionally biased region" description="Low complexity" evidence="2">
    <location>
        <begin position="48"/>
        <end position="58"/>
    </location>
</feature>
<dbReference type="InterPro" id="IPR013087">
    <property type="entry name" value="Znf_C2H2_type"/>
</dbReference>
<feature type="compositionally biased region" description="Low complexity" evidence="2">
    <location>
        <begin position="909"/>
        <end position="981"/>
    </location>
</feature>
<feature type="domain" description="C2H2-type" evidence="3">
    <location>
        <begin position="768"/>
        <end position="791"/>
    </location>
</feature>
<dbReference type="STRING" id="6412.T1ES15"/>
<dbReference type="PROSITE" id="PS00028">
    <property type="entry name" value="ZINC_FINGER_C2H2_1"/>
    <property type="match status" value="2"/>
</dbReference>
<dbReference type="EnsemblMetazoa" id="HelroT161916">
    <property type="protein sequence ID" value="HelroP161916"/>
    <property type="gene ID" value="HelroG161916"/>
</dbReference>
<protein>
    <recommendedName>
        <fullName evidence="3">C2H2-type domain-containing protein</fullName>
    </recommendedName>
</protein>
<evidence type="ECO:0000259" key="3">
    <source>
        <dbReference type="PROSITE" id="PS00028"/>
    </source>
</evidence>
<dbReference type="GO" id="GO:0003676">
    <property type="term" value="F:nucleic acid binding"/>
    <property type="evidence" value="ECO:0007669"/>
    <property type="project" value="InterPro"/>
</dbReference>
<feature type="compositionally biased region" description="Low complexity" evidence="2">
    <location>
        <begin position="489"/>
        <end position="511"/>
    </location>
</feature>
<dbReference type="InterPro" id="IPR055309">
    <property type="entry name" value="Znf318-like"/>
</dbReference>
<feature type="compositionally biased region" description="Polar residues" evidence="2">
    <location>
        <begin position="606"/>
        <end position="653"/>
    </location>
</feature>
<dbReference type="HOGENOM" id="CLU_296346_0_0_1"/>
<feature type="domain" description="C2H2-type" evidence="3">
    <location>
        <begin position="704"/>
        <end position="726"/>
    </location>
</feature>
<feature type="compositionally biased region" description="Basic and acidic residues" evidence="2">
    <location>
        <begin position="729"/>
        <end position="746"/>
    </location>
</feature>
<feature type="compositionally biased region" description="Basic and acidic residues" evidence="2">
    <location>
        <begin position="562"/>
        <end position="579"/>
    </location>
</feature>
<dbReference type="CTD" id="20199365"/>
<dbReference type="AlphaFoldDB" id="T1ES15"/>
<feature type="region of interest" description="Disordered" evidence="2">
    <location>
        <begin position="729"/>
        <end position="756"/>
    </location>
</feature>
<accession>T1ES15</accession>
<dbReference type="InParanoid" id="T1ES15"/>
<evidence type="ECO:0000313" key="6">
    <source>
        <dbReference type="Proteomes" id="UP000015101"/>
    </source>
</evidence>
<dbReference type="GO" id="GO:0045893">
    <property type="term" value="P:positive regulation of DNA-templated transcription"/>
    <property type="evidence" value="ECO:0000318"/>
    <property type="project" value="GO_Central"/>
</dbReference>
<dbReference type="GO" id="GO:0005654">
    <property type="term" value="C:nucleoplasm"/>
    <property type="evidence" value="ECO:0000318"/>
    <property type="project" value="GO_Central"/>
</dbReference>
<dbReference type="KEGG" id="hro:HELRODRAFT_161916"/>
<feature type="region of interest" description="Disordered" evidence="2">
    <location>
        <begin position="488"/>
        <end position="653"/>
    </location>
</feature>
<dbReference type="EMBL" id="KB096742">
    <property type="protein sequence ID" value="ESO02628.1"/>
    <property type="molecule type" value="Genomic_DNA"/>
</dbReference>
<dbReference type="Proteomes" id="UP000015101">
    <property type="component" value="Unassembled WGS sequence"/>
</dbReference>
<reference evidence="6" key="1">
    <citation type="submission" date="2012-12" db="EMBL/GenBank/DDBJ databases">
        <authorList>
            <person name="Hellsten U."/>
            <person name="Grimwood J."/>
            <person name="Chapman J.A."/>
            <person name="Shapiro H."/>
            <person name="Aerts A."/>
            <person name="Otillar R.P."/>
            <person name="Terry A.Y."/>
            <person name="Boore J.L."/>
            <person name="Simakov O."/>
            <person name="Marletaz F."/>
            <person name="Cho S.-J."/>
            <person name="Edsinger-Gonzales E."/>
            <person name="Havlak P."/>
            <person name="Kuo D.-H."/>
            <person name="Larsson T."/>
            <person name="Lv J."/>
            <person name="Arendt D."/>
            <person name="Savage R."/>
            <person name="Osoegawa K."/>
            <person name="de Jong P."/>
            <person name="Lindberg D.R."/>
            <person name="Seaver E.C."/>
            <person name="Weisblat D.A."/>
            <person name="Putnam N.H."/>
            <person name="Grigoriev I.V."/>
            <person name="Rokhsar D.S."/>
        </authorList>
    </citation>
    <scope>NUCLEOTIDE SEQUENCE</scope>
</reference>
<proteinExistence type="predicted"/>
<keyword evidence="1" id="KW-0175">Coiled coil</keyword>
<dbReference type="GO" id="GO:0008270">
    <property type="term" value="F:zinc ion binding"/>
    <property type="evidence" value="ECO:0007669"/>
    <property type="project" value="InterPro"/>
</dbReference>
<evidence type="ECO:0000256" key="2">
    <source>
        <dbReference type="SAM" id="MobiDB-lite"/>
    </source>
</evidence>
<feature type="region of interest" description="Disordered" evidence="2">
    <location>
        <begin position="27"/>
        <end position="59"/>
    </location>
</feature>
<keyword evidence="6" id="KW-1185">Reference proteome</keyword>
<dbReference type="SMART" id="SM00451">
    <property type="entry name" value="ZnF_U1"/>
    <property type="match status" value="2"/>
</dbReference>
<feature type="region of interest" description="Disordered" evidence="2">
    <location>
        <begin position="301"/>
        <end position="414"/>
    </location>
</feature>